<proteinExistence type="predicted"/>
<dbReference type="Pfam" id="PF25545">
    <property type="entry name" value="DUF7924"/>
    <property type="match status" value="1"/>
</dbReference>
<dbReference type="Proteomes" id="UP001276659">
    <property type="component" value="Unassembled WGS sequence"/>
</dbReference>
<name>A0AAD9Z4N8_9LECA</name>
<evidence type="ECO:0000256" key="1">
    <source>
        <dbReference type="SAM" id="MobiDB-lite"/>
    </source>
</evidence>
<feature type="region of interest" description="Disordered" evidence="1">
    <location>
        <begin position="87"/>
        <end position="131"/>
    </location>
</feature>
<feature type="region of interest" description="Disordered" evidence="1">
    <location>
        <begin position="448"/>
        <end position="493"/>
    </location>
</feature>
<feature type="compositionally biased region" description="Basic and acidic residues" evidence="1">
    <location>
        <begin position="475"/>
        <end position="493"/>
    </location>
</feature>
<reference evidence="3" key="1">
    <citation type="submission" date="2022-11" db="EMBL/GenBank/DDBJ databases">
        <title>Chromosomal genome sequence assembly and mating type (MAT) locus characterization of the leprose asexual lichenized fungus Lepraria neglecta (Nyl.) Erichsen.</title>
        <authorList>
            <person name="Allen J.L."/>
            <person name="Pfeffer B."/>
        </authorList>
    </citation>
    <scope>NUCLEOTIDE SEQUENCE</scope>
    <source>
        <strain evidence="3">Allen 5258</strain>
    </source>
</reference>
<accession>A0AAD9Z4N8</accession>
<dbReference type="EMBL" id="JASNWA010000009">
    <property type="protein sequence ID" value="KAK3169942.1"/>
    <property type="molecule type" value="Genomic_DNA"/>
</dbReference>
<organism evidence="3 4">
    <name type="scientific">Lepraria neglecta</name>
    <dbReference type="NCBI Taxonomy" id="209136"/>
    <lineage>
        <taxon>Eukaryota</taxon>
        <taxon>Fungi</taxon>
        <taxon>Dikarya</taxon>
        <taxon>Ascomycota</taxon>
        <taxon>Pezizomycotina</taxon>
        <taxon>Lecanoromycetes</taxon>
        <taxon>OSLEUM clade</taxon>
        <taxon>Lecanoromycetidae</taxon>
        <taxon>Lecanorales</taxon>
        <taxon>Lecanorineae</taxon>
        <taxon>Stereocaulaceae</taxon>
        <taxon>Lepraria</taxon>
    </lineage>
</organism>
<comment type="caution">
    <text evidence="3">The sequence shown here is derived from an EMBL/GenBank/DDBJ whole genome shotgun (WGS) entry which is preliminary data.</text>
</comment>
<evidence type="ECO:0000313" key="4">
    <source>
        <dbReference type="Proteomes" id="UP001276659"/>
    </source>
</evidence>
<feature type="domain" description="DUF7924" evidence="2">
    <location>
        <begin position="234"/>
        <end position="399"/>
    </location>
</feature>
<feature type="region of interest" description="Disordered" evidence="1">
    <location>
        <begin position="1"/>
        <end position="28"/>
    </location>
</feature>
<evidence type="ECO:0000313" key="3">
    <source>
        <dbReference type="EMBL" id="KAK3169942.1"/>
    </source>
</evidence>
<sequence>MPPNRKRKLCVEAEPTTDTKRRKLENQQRHRTPSWFWDNLSRLWLTPRALREFDRRTVWPAAPLPPDRTGKEDIDLAQLKRFARHGGPGLGDLRAYPGLETAAPSSRMMDPSQSGSRKRAKISDTSSKTRKSSAYDPIFEQHLIDNSIYPHGYDHGDDNGSVYPDNWEEINEMLARPRPSLSPSRFPREAFRKFEKTNMQALTENTVMSKAFPIIAGTADIPSQENLYFGNLKHLTDGSITKAKPDFYDGSRPAELKKQVREDLGPYIVPSTNTAAPCVPNFFTEGKGPKGTSDVCKLQALYDGAMGARGVHELRSYVGQETLFDNNAYTITSTYHHSGLLTMYTTHPTASEDPKRSNEYRMTQLRSFAMTDAPDTFRQGAGALRNARDWAKEKREELIAAANGKVPDTEHSDLVSSTQSFVSLSSNEHTHLESETSADELALNMDTFASSSRRTPVGARTNPPSKVASNRRVKEKTVRDNMRSGTRRSERRE</sequence>
<keyword evidence="4" id="KW-1185">Reference proteome</keyword>
<dbReference type="AlphaFoldDB" id="A0AAD9Z4N8"/>
<evidence type="ECO:0000259" key="2">
    <source>
        <dbReference type="Pfam" id="PF25545"/>
    </source>
</evidence>
<gene>
    <name evidence="3" type="ORF">OEA41_009326</name>
</gene>
<protein>
    <recommendedName>
        <fullName evidence="2">DUF7924 domain-containing protein</fullName>
    </recommendedName>
</protein>
<dbReference type="InterPro" id="IPR057684">
    <property type="entry name" value="DUF7924"/>
</dbReference>